<accession>A0AAP9EQQ4</accession>
<evidence type="ECO:0000259" key="1">
    <source>
        <dbReference type="PROSITE" id="PS51459"/>
    </source>
</evidence>
<dbReference type="Pfam" id="PF02661">
    <property type="entry name" value="Fic"/>
    <property type="match status" value="1"/>
</dbReference>
<dbReference type="InterPro" id="IPR003812">
    <property type="entry name" value="Fido"/>
</dbReference>
<evidence type="ECO:0000313" key="2">
    <source>
        <dbReference type="EMBL" id="QEH95783.1"/>
    </source>
</evidence>
<proteinExistence type="predicted"/>
<dbReference type="Gene3D" id="1.10.3290.10">
    <property type="entry name" value="Fido-like domain"/>
    <property type="match status" value="1"/>
</dbReference>
<evidence type="ECO:0000313" key="3">
    <source>
        <dbReference type="Proteomes" id="UP000323560"/>
    </source>
</evidence>
<protein>
    <submittedName>
        <fullName evidence="2">Fic family protein</fullName>
    </submittedName>
</protein>
<feature type="domain" description="Fido" evidence="1">
    <location>
        <begin position="108"/>
        <end position="251"/>
    </location>
</feature>
<sequence>MGKNLKRSMRIPSPRLPSSKEIKLSLDEQKKFIYLSKIFSYIDKKNLLYFLKNNPIYLFEKIDIEKLLHRISDKAILAPNFSNMKNSSLEEYHVCLKNKHQFLESTQSEDVFLKYIHKISNDISNTRIHIRKREIIAIPNESGDYIIYPSHTEIKNGIKLILYVIRNTNFFGPLLSANIILSSLLQIHPLTDCNGRTSRIIFNIFIMIFINRNVFIPLLEISKCSNNSFLFSIKEAQIFNEWSSINKFINLSIQEVLIFNSDPNNLK</sequence>
<dbReference type="PROSITE" id="PS51459">
    <property type="entry name" value="FIDO"/>
    <property type="match status" value="1"/>
</dbReference>
<dbReference type="SUPFAM" id="SSF140931">
    <property type="entry name" value="Fic-like"/>
    <property type="match status" value="1"/>
</dbReference>
<dbReference type="InterPro" id="IPR036597">
    <property type="entry name" value="Fido-like_dom_sf"/>
</dbReference>
<organism evidence="2 3">
    <name type="scientific">Gluconobacter thailandicus</name>
    <dbReference type="NCBI Taxonomy" id="257438"/>
    <lineage>
        <taxon>Bacteria</taxon>
        <taxon>Pseudomonadati</taxon>
        <taxon>Pseudomonadota</taxon>
        <taxon>Alphaproteobacteria</taxon>
        <taxon>Acetobacterales</taxon>
        <taxon>Acetobacteraceae</taxon>
        <taxon>Gluconobacter</taxon>
    </lineage>
</organism>
<reference evidence="2 3" key="1">
    <citation type="submission" date="2019-08" db="EMBL/GenBank/DDBJ databases">
        <title>Gluconobacter frateurii HD924 genome.</title>
        <authorList>
            <person name="Liu Y."/>
            <person name="Zhang P."/>
        </authorList>
    </citation>
    <scope>NUCLEOTIDE SEQUENCE [LARGE SCALE GENOMIC DNA]</scope>
    <source>
        <strain evidence="2 3">HD924</strain>
    </source>
</reference>
<name>A0AAP9EQQ4_GLUTH</name>
<dbReference type="KEGG" id="gti:FXF46_05455"/>
<dbReference type="AlphaFoldDB" id="A0AAP9EQQ4"/>
<gene>
    <name evidence="2" type="ORF">FXF46_05455</name>
</gene>
<dbReference type="EMBL" id="CP043043">
    <property type="protein sequence ID" value="QEH95783.1"/>
    <property type="molecule type" value="Genomic_DNA"/>
</dbReference>
<dbReference type="Proteomes" id="UP000323560">
    <property type="component" value="Chromosome"/>
</dbReference>
<dbReference type="RefSeq" id="WP_148619988.1">
    <property type="nucleotide sequence ID" value="NZ_CP043043.1"/>
</dbReference>